<accession>A0AAD5KK70</accession>
<gene>
    <name evidence="3" type="ORF">GHT06_019520</name>
</gene>
<evidence type="ECO:0000256" key="1">
    <source>
        <dbReference type="PROSITE-ProRule" id="PRU00497"/>
    </source>
</evidence>
<dbReference type="PANTHER" id="PTHR10380">
    <property type="entry name" value="CUTICLE PROTEIN"/>
    <property type="match status" value="1"/>
</dbReference>
<evidence type="ECO:0000313" key="3">
    <source>
        <dbReference type="EMBL" id="KAI9554247.1"/>
    </source>
</evidence>
<dbReference type="AlphaFoldDB" id="A0AAD5KK70"/>
<dbReference type="EMBL" id="WJBH02000008">
    <property type="protein sequence ID" value="KAI9554247.1"/>
    <property type="molecule type" value="Genomic_DNA"/>
</dbReference>
<protein>
    <submittedName>
        <fullName evidence="3">Uncharacterized protein</fullName>
    </submittedName>
</protein>
<keyword evidence="2" id="KW-0732">Signal</keyword>
<dbReference type="PANTHER" id="PTHR10380:SF196">
    <property type="entry name" value="CUTICULAR PROTEIN 72EA"/>
    <property type="match status" value="1"/>
</dbReference>
<dbReference type="InterPro" id="IPR050468">
    <property type="entry name" value="Cuticle_Struct_Prot"/>
</dbReference>
<dbReference type="PROSITE" id="PS51155">
    <property type="entry name" value="CHIT_BIND_RR_2"/>
    <property type="match status" value="1"/>
</dbReference>
<keyword evidence="4" id="KW-1185">Reference proteome</keyword>
<dbReference type="Pfam" id="PF00379">
    <property type="entry name" value="Chitin_bind_4"/>
    <property type="match status" value="1"/>
</dbReference>
<comment type="caution">
    <text evidence="3">The sequence shown here is derived from an EMBL/GenBank/DDBJ whole genome shotgun (WGS) entry which is preliminary data.</text>
</comment>
<evidence type="ECO:0000313" key="4">
    <source>
        <dbReference type="Proteomes" id="UP000820818"/>
    </source>
</evidence>
<feature type="signal peptide" evidence="2">
    <location>
        <begin position="1"/>
        <end position="20"/>
    </location>
</feature>
<organism evidence="3 4">
    <name type="scientific">Daphnia sinensis</name>
    <dbReference type="NCBI Taxonomy" id="1820382"/>
    <lineage>
        <taxon>Eukaryota</taxon>
        <taxon>Metazoa</taxon>
        <taxon>Ecdysozoa</taxon>
        <taxon>Arthropoda</taxon>
        <taxon>Crustacea</taxon>
        <taxon>Branchiopoda</taxon>
        <taxon>Diplostraca</taxon>
        <taxon>Cladocera</taxon>
        <taxon>Anomopoda</taxon>
        <taxon>Daphniidae</taxon>
        <taxon>Daphnia</taxon>
        <taxon>Daphnia similis group</taxon>
    </lineage>
</organism>
<proteinExistence type="predicted"/>
<sequence length="185" mass="20498">MYATIALSVLLTHCMLIISARPVGYVDDVPIAICASPDGKDCFSSKFYGPQSLQYHSWNENGKNVFGYAYEGQAAYNVRNALGYQVGSWAYINPEGKEINVAYVSDFNGYRVMSNDLPVAPTETPEVAALRAEHMAVHASIRSKTTPTLTVKENDISVEDVDPDYDEINAAQIEFMKVFREIQAL</sequence>
<dbReference type="Proteomes" id="UP000820818">
    <property type="component" value="Linkage Group LG8"/>
</dbReference>
<feature type="chain" id="PRO_5042274633" evidence="2">
    <location>
        <begin position="21"/>
        <end position="185"/>
    </location>
</feature>
<keyword evidence="1" id="KW-0193">Cuticle</keyword>
<dbReference type="InterPro" id="IPR000618">
    <property type="entry name" value="Insect_cuticle"/>
</dbReference>
<dbReference type="GO" id="GO:0062129">
    <property type="term" value="C:chitin-based extracellular matrix"/>
    <property type="evidence" value="ECO:0007669"/>
    <property type="project" value="TreeGrafter"/>
</dbReference>
<reference evidence="3 4" key="1">
    <citation type="submission" date="2022-05" db="EMBL/GenBank/DDBJ databases">
        <title>A multi-omics perspective on studying reproductive biology in Daphnia sinensis.</title>
        <authorList>
            <person name="Jia J."/>
        </authorList>
    </citation>
    <scope>NUCLEOTIDE SEQUENCE [LARGE SCALE GENOMIC DNA]</scope>
    <source>
        <strain evidence="3 4">WSL</strain>
    </source>
</reference>
<name>A0AAD5KK70_9CRUS</name>
<dbReference type="GO" id="GO:0008010">
    <property type="term" value="F:structural constituent of chitin-based larval cuticle"/>
    <property type="evidence" value="ECO:0007669"/>
    <property type="project" value="TreeGrafter"/>
</dbReference>
<evidence type="ECO:0000256" key="2">
    <source>
        <dbReference type="SAM" id="SignalP"/>
    </source>
</evidence>